<organism evidence="2 3">
    <name type="scientific">Planomonospora alba</name>
    <dbReference type="NCBI Taxonomy" id="161354"/>
    <lineage>
        <taxon>Bacteria</taxon>
        <taxon>Bacillati</taxon>
        <taxon>Actinomycetota</taxon>
        <taxon>Actinomycetes</taxon>
        <taxon>Streptosporangiales</taxon>
        <taxon>Streptosporangiaceae</taxon>
        <taxon>Planomonospora</taxon>
    </lineage>
</organism>
<comment type="caution">
    <text evidence="2">The sequence shown here is derived from an EMBL/GenBank/DDBJ whole genome shotgun (WGS) entry which is preliminary data.</text>
</comment>
<accession>A0ABP6MN03</accession>
<proteinExistence type="predicted"/>
<dbReference type="Proteomes" id="UP001500320">
    <property type="component" value="Unassembled WGS sequence"/>
</dbReference>
<name>A0ABP6MN03_9ACTN</name>
<evidence type="ECO:0000313" key="2">
    <source>
        <dbReference type="EMBL" id="GAA3119924.1"/>
    </source>
</evidence>
<feature type="compositionally biased region" description="Low complexity" evidence="1">
    <location>
        <begin position="1"/>
        <end position="21"/>
    </location>
</feature>
<evidence type="ECO:0000256" key="1">
    <source>
        <dbReference type="SAM" id="MobiDB-lite"/>
    </source>
</evidence>
<feature type="compositionally biased region" description="Basic and acidic residues" evidence="1">
    <location>
        <begin position="114"/>
        <end position="132"/>
    </location>
</feature>
<feature type="compositionally biased region" description="Basic residues" evidence="1">
    <location>
        <begin position="86"/>
        <end position="107"/>
    </location>
</feature>
<feature type="region of interest" description="Disordered" evidence="1">
    <location>
        <begin position="1"/>
        <end position="132"/>
    </location>
</feature>
<gene>
    <name evidence="2" type="ORF">GCM10010466_08460</name>
</gene>
<evidence type="ECO:0000313" key="3">
    <source>
        <dbReference type="Proteomes" id="UP001500320"/>
    </source>
</evidence>
<protein>
    <submittedName>
        <fullName evidence="2">Uncharacterized protein</fullName>
    </submittedName>
</protein>
<sequence length="176" mass="19209">MVSTARTTTGAGSSSIAETSACAQPAEGPYGLGPHPRPRITQIGKDQIGVGRDTAVAEPGQQPARAPRRRIRQTPPVEAGRVATRPAHRPLRGQPHHRGTIRQKPRPRLGTAEPHQRGQRLDADPRRSTLQERFHDLGPAVLDRLGRQRPRAPDVGDHVGLVQLWTISLFPSPNFT</sequence>
<reference evidence="3" key="1">
    <citation type="journal article" date="2019" name="Int. J. Syst. Evol. Microbiol.">
        <title>The Global Catalogue of Microorganisms (GCM) 10K type strain sequencing project: providing services to taxonomists for standard genome sequencing and annotation.</title>
        <authorList>
            <consortium name="The Broad Institute Genomics Platform"/>
            <consortium name="The Broad Institute Genome Sequencing Center for Infectious Disease"/>
            <person name="Wu L."/>
            <person name="Ma J."/>
        </authorList>
    </citation>
    <scope>NUCLEOTIDE SEQUENCE [LARGE SCALE GENOMIC DNA]</scope>
    <source>
        <strain evidence="3">JCM 9373</strain>
    </source>
</reference>
<keyword evidence="3" id="KW-1185">Reference proteome</keyword>
<dbReference type="EMBL" id="BAAAUT010000005">
    <property type="protein sequence ID" value="GAA3119924.1"/>
    <property type="molecule type" value="Genomic_DNA"/>
</dbReference>